<protein>
    <submittedName>
        <fullName evidence="1">Uncharacterized protein</fullName>
    </submittedName>
</protein>
<sequence length="41" mass="4638">MKFPIVLRRWAEQRLLSLADLDRQLDLQLGGRPTSSGISVT</sequence>
<comment type="caution">
    <text evidence="1">The sequence shown here is derived from an EMBL/GenBank/DDBJ whole genome shotgun (WGS) entry which is preliminary data.</text>
</comment>
<dbReference type="AlphaFoldDB" id="A0A0F9DDZ3"/>
<reference evidence="1" key="1">
    <citation type="journal article" date="2015" name="Nature">
        <title>Complex archaea that bridge the gap between prokaryotes and eukaryotes.</title>
        <authorList>
            <person name="Spang A."/>
            <person name="Saw J.H."/>
            <person name="Jorgensen S.L."/>
            <person name="Zaremba-Niedzwiedzka K."/>
            <person name="Martijn J."/>
            <person name="Lind A.E."/>
            <person name="van Eijk R."/>
            <person name="Schleper C."/>
            <person name="Guy L."/>
            <person name="Ettema T.J."/>
        </authorList>
    </citation>
    <scope>NUCLEOTIDE SEQUENCE</scope>
</reference>
<gene>
    <name evidence="1" type="ORF">LCGC14_2210180</name>
</gene>
<name>A0A0F9DDZ3_9ZZZZ</name>
<accession>A0A0F9DDZ3</accession>
<organism evidence="1">
    <name type="scientific">marine sediment metagenome</name>
    <dbReference type="NCBI Taxonomy" id="412755"/>
    <lineage>
        <taxon>unclassified sequences</taxon>
        <taxon>metagenomes</taxon>
        <taxon>ecological metagenomes</taxon>
    </lineage>
</organism>
<proteinExistence type="predicted"/>
<dbReference type="EMBL" id="LAZR01029314">
    <property type="protein sequence ID" value="KKL59953.1"/>
    <property type="molecule type" value="Genomic_DNA"/>
</dbReference>
<evidence type="ECO:0000313" key="1">
    <source>
        <dbReference type="EMBL" id="KKL59953.1"/>
    </source>
</evidence>
<feature type="non-terminal residue" evidence="1">
    <location>
        <position position="41"/>
    </location>
</feature>